<dbReference type="eggNOG" id="KOG0417">
    <property type="taxonomic scope" value="Eukaryota"/>
</dbReference>
<evidence type="ECO:0000259" key="1">
    <source>
        <dbReference type="PROSITE" id="PS50127"/>
    </source>
</evidence>
<protein>
    <recommendedName>
        <fullName evidence="1">UBC core domain-containing protein</fullName>
    </recommendedName>
</protein>
<evidence type="ECO:0000313" key="2">
    <source>
        <dbReference type="EnsemblProtists" id="EOD04320"/>
    </source>
</evidence>
<dbReference type="Gene3D" id="3.10.110.10">
    <property type="entry name" value="Ubiquitin Conjugating Enzyme"/>
    <property type="match status" value="1"/>
</dbReference>
<dbReference type="SMART" id="SM00212">
    <property type="entry name" value="UBCc"/>
    <property type="match status" value="1"/>
</dbReference>
<reference evidence="3" key="1">
    <citation type="journal article" date="2013" name="Nature">
        <title>Pan genome of the phytoplankton Emiliania underpins its global distribution.</title>
        <authorList>
            <person name="Read B.A."/>
            <person name="Kegel J."/>
            <person name="Klute M.J."/>
            <person name="Kuo A."/>
            <person name="Lefebvre S.C."/>
            <person name="Maumus F."/>
            <person name="Mayer C."/>
            <person name="Miller J."/>
            <person name="Monier A."/>
            <person name="Salamov A."/>
            <person name="Young J."/>
            <person name="Aguilar M."/>
            <person name="Claverie J.M."/>
            <person name="Frickenhaus S."/>
            <person name="Gonzalez K."/>
            <person name="Herman E.K."/>
            <person name="Lin Y.C."/>
            <person name="Napier J."/>
            <person name="Ogata H."/>
            <person name="Sarno A.F."/>
            <person name="Shmutz J."/>
            <person name="Schroeder D."/>
            <person name="de Vargas C."/>
            <person name="Verret F."/>
            <person name="von Dassow P."/>
            <person name="Valentin K."/>
            <person name="Van de Peer Y."/>
            <person name="Wheeler G."/>
            <person name="Dacks J.B."/>
            <person name="Delwiche C.F."/>
            <person name="Dyhrman S.T."/>
            <person name="Glockner G."/>
            <person name="John U."/>
            <person name="Richards T."/>
            <person name="Worden A.Z."/>
            <person name="Zhang X."/>
            <person name="Grigoriev I.V."/>
            <person name="Allen A.E."/>
            <person name="Bidle K."/>
            <person name="Borodovsky M."/>
            <person name="Bowler C."/>
            <person name="Brownlee C."/>
            <person name="Cock J.M."/>
            <person name="Elias M."/>
            <person name="Gladyshev V.N."/>
            <person name="Groth M."/>
            <person name="Guda C."/>
            <person name="Hadaegh A."/>
            <person name="Iglesias-Rodriguez M.D."/>
            <person name="Jenkins J."/>
            <person name="Jones B.M."/>
            <person name="Lawson T."/>
            <person name="Leese F."/>
            <person name="Lindquist E."/>
            <person name="Lobanov A."/>
            <person name="Lomsadze A."/>
            <person name="Malik S.B."/>
            <person name="Marsh M.E."/>
            <person name="Mackinder L."/>
            <person name="Mock T."/>
            <person name="Mueller-Roeber B."/>
            <person name="Pagarete A."/>
            <person name="Parker M."/>
            <person name="Probert I."/>
            <person name="Quesneville H."/>
            <person name="Raines C."/>
            <person name="Rensing S.A."/>
            <person name="Riano-Pachon D.M."/>
            <person name="Richier S."/>
            <person name="Rokitta S."/>
            <person name="Shiraiwa Y."/>
            <person name="Soanes D.M."/>
            <person name="van der Giezen M."/>
            <person name="Wahlund T.M."/>
            <person name="Williams B."/>
            <person name="Wilson W."/>
            <person name="Wolfe G."/>
            <person name="Wurch L.L."/>
        </authorList>
    </citation>
    <scope>NUCLEOTIDE SEQUENCE</scope>
</reference>
<dbReference type="OMA" id="SSWRICA"/>
<dbReference type="InterPro" id="IPR000608">
    <property type="entry name" value="UBC"/>
</dbReference>
<keyword evidence="3" id="KW-1185">Reference proteome</keyword>
<evidence type="ECO:0000313" key="3">
    <source>
        <dbReference type="Proteomes" id="UP000013827"/>
    </source>
</evidence>
<dbReference type="AlphaFoldDB" id="A0A0D3HZ85"/>
<reference evidence="2" key="2">
    <citation type="submission" date="2024-10" db="UniProtKB">
        <authorList>
            <consortium name="EnsemblProtists"/>
        </authorList>
    </citation>
    <scope>IDENTIFICATION</scope>
</reference>
<dbReference type="PROSITE" id="PS50127">
    <property type="entry name" value="UBC_2"/>
    <property type="match status" value="1"/>
</dbReference>
<dbReference type="EnsemblProtists" id="EOD04320">
    <property type="protein sequence ID" value="EOD04320"/>
    <property type="gene ID" value="EMIHUDRAFT_57828"/>
</dbReference>
<dbReference type="RefSeq" id="XP_005756749.1">
    <property type="nucleotide sequence ID" value="XM_005756692.1"/>
</dbReference>
<dbReference type="Pfam" id="PF00179">
    <property type="entry name" value="UQ_con"/>
    <property type="match status" value="1"/>
</dbReference>
<proteinExistence type="predicted"/>
<sequence length="146" mass="16048">TRRVEKELRDLPANPDVSSAGPILSIGPIGEDIMHWQATLAGPPGSPYQGGTFHLDIKIPNQYPWKPPAVAFVTRIFHPNVGNFLSSGWSPALTVATTVMCIVSLMRTPCADVINVVRSDAGHAFLYERDKYMREARRWTIAYAGG</sequence>
<feature type="domain" description="UBC core" evidence="1">
    <location>
        <begin position="1"/>
        <end position="145"/>
    </location>
</feature>
<organism evidence="2 3">
    <name type="scientific">Emiliania huxleyi (strain CCMP1516)</name>
    <dbReference type="NCBI Taxonomy" id="280463"/>
    <lineage>
        <taxon>Eukaryota</taxon>
        <taxon>Haptista</taxon>
        <taxon>Haptophyta</taxon>
        <taxon>Prymnesiophyceae</taxon>
        <taxon>Isochrysidales</taxon>
        <taxon>Noelaerhabdaceae</taxon>
        <taxon>Emiliania</taxon>
    </lineage>
</organism>
<dbReference type="HOGENOM" id="CLU_030988_13_3_1"/>
<dbReference type="PANTHER" id="PTHR24068">
    <property type="entry name" value="UBIQUITIN-CONJUGATING ENZYME E2"/>
    <property type="match status" value="1"/>
</dbReference>
<dbReference type="PaxDb" id="2903-EOD04320"/>
<dbReference type="STRING" id="2903.R1CPU8"/>
<dbReference type="KEGG" id="ehx:EMIHUDRAFT_57828"/>
<dbReference type="Proteomes" id="UP000013827">
    <property type="component" value="Unassembled WGS sequence"/>
</dbReference>
<name>A0A0D3HZ85_EMIH1</name>
<dbReference type="GeneID" id="17250469"/>
<dbReference type="InterPro" id="IPR016135">
    <property type="entry name" value="UBQ-conjugating_enzyme/RWD"/>
</dbReference>
<dbReference type="SUPFAM" id="SSF54495">
    <property type="entry name" value="UBC-like"/>
    <property type="match status" value="1"/>
</dbReference>
<accession>A0A0D3HZ85</accession>